<protein>
    <recommendedName>
        <fullName evidence="1">PRISE-like Rossmann-fold domain-containing protein</fullName>
    </recommendedName>
</protein>
<dbReference type="STRING" id="5364.A0A5C3N4D3"/>
<accession>A0A5C3N4D3</accession>
<dbReference type="Gene3D" id="3.40.50.720">
    <property type="entry name" value="NAD(P)-binding Rossmann-like Domain"/>
    <property type="match status" value="1"/>
</dbReference>
<dbReference type="PANTHER" id="PTHR32487:SF8">
    <property type="entry name" value="NAD-DEPENDENT EPIMERASE_DEHYDRATASE DOMAIN-CONTAINING PROTEIN"/>
    <property type="match status" value="1"/>
</dbReference>
<dbReference type="AlphaFoldDB" id="A0A5C3N4D3"/>
<organism evidence="2 3">
    <name type="scientific">Heliocybe sulcata</name>
    <dbReference type="NCBI Taxonomy" id="5364"/>
    <lineage>
        <taxon>Eukaryota</taxon>
        <taxon>Fungi</taxon>
        <taxon>Dikarya</taxon>
        <taxon>Basidiomycota</taxon>
        <taxon>Agaricomycotina</taxon>
        <taxon>Agaricomycetes</taxon>
        <taxon>Gloeophyllales</taxon>
        <taxon>Gloeophyllaceae</taxon>
        <taxon>Heliocybe</taxon>
    </lineage>
</organism>
<evidence type="ECO:0000313" key="2">
    <source>
        <dbReference type="EMBL" id="TFK48621.1"/>
    </source>
</evidence>
<evidence type="ECO:0000259" key="1">
    <source>
        <dbReference type="Pfam" id="PF22917"/>
    </source>
</evidence>
<dbReference type="CDD" id="cd08948">
    <property type="entry name" value="5beta-POR_like_SDR_a"/>
    <property type="match status" value="1"/>
</dbReference>
<gene>
    <name evidence="2" type="ORF">OE88DRAFT_1683886</name>
</gene>
<dbReference type="InterPro" id="IPR055222">
    <property type="entry name" value="PRISE-like_Rossmann-fold"/>
</dbReference>
<name>A0A5C3N4D3_9AGAM</name>
<dbReference type="SUPFAM" id="SSF51735">
    <property type="entry name" value="NAD(P)-binding Rossmann-fold domains"/>
    <property type="match status" value="1"/>
</dbReference>
<evidence type="ECO:0000313" key="3">
    <source>
        <dbReference type="Proteomes" id="UP000305948"/>
    </source>
</evidence>
<feature type="domain" description="PRISE-like Rossmann-fold" evidence="1">
    <location>
        <begin position="6"/>
        <end position="381"/>
    </location>
</feature>
<dbReference type="Pfam" id="PF22917">
    <property type="entry name" value="PRISE"/>
    <property type="match status" value="1"/>
</dbReference>
<keyword evidence="3" id="KW-1185">Reference proteome</keyword>
<dbReference type="OrthoDB" id="1731983at2759"/>
<dbReference type="Proteomes" id="UP000305948">
    <property type="component" value="Unassembled WGS sequence"/>
</dbReference>
<sequence>MSSNHALVFGASGISGIPLLRNLLPNTSFARVTGLTSRPLTLSPKEQEVFNIDVSSPKLQLAAGLDLSKPTEQVKQFLRDNVKDISTVTHVFFAAYREAPDITELVRVNIAFLRHAIEALNELCADSLELVLLQTGGKYYGVEYQDEITLHAPLKEDVPRQDEPRASRIFYYGQVDILKELSQGRRWTWVEVRPDAVIGTVPRGNFMNIAAGLAIYLSVKAALQPGTTVTFPGTEISYKTTHSDTDHDIMARFEIDLALKATSNSQKAYNIANGDVVSWATVWPGICAYFGLEGAPPSPSGQTEDIVKFVKDNKAAYLAKTSNKAPNAQDTLDNSDSALVFSSLNREYDLTSAQKLVGFTETIDTVKSYTTQFDKMKALGLIA</sequence>
<dbReference type="PANTHER" id="PTHR32487">
    <property type="entry name" value="3-OXO-DELTA(4,5)-STEROID 5-BETA-REDUCTASE"/>
    <property type="match status" value="1"/>
</dbReference>
<proteinExistence type="predicted"/>
<reference evidence="2 3" key="1">
    <citation type="journal article" date="2019" name="Nat. Ecol. Evol.">
        <title>Megaphylogeny resolves global patterns of mushroom evolution.</title>
        <authorList>
            <person name="Varga T."/>
            <person name="Krizsan K."/>
            <person name="Foldi C."/>
            <person name="Dima B."/>
            <person name="Sanchez-Garcia M."/>
            <person name="Sanchez-Ramirez S."/>
            <person name="Szollosi G.J."/>
            <person name="Szarkandi J.G."/>
            <person name="Papp V."/>
            <person name="Albert L."/>
            <person name="Andreopoulos W."/>
            <person name="Angelini C."/>
            <person name="Antonin V."/>
            <person name="Barry K.W."/>
            <person name="Bougher N.L."/>
            <person name="Buchanan P."/>
            <person name="Buyck B."/>
            <person name="Bense V."/>
            <person name="Catcheside P."/>
            <person name="Chovatia M."/>
            <person name="Cooper J."/>
            <person name="Damon W."/>
            <person name="Desjardin D."/>
            <person name="Finy P."/>
            <person name="Geml J."/>
            <person name="Haridas S."/>
            <person name="Hughes K."/>
            <person name="Justo A."/>
            <person name="Karasinski D."/>
            <person name="Kautmanova I."/>
            <person name="Kiss B."/>
            <person name="Kocsube S."/>
            <person name="Kotiranta H."/>
            <person name="LaButti K.M."/>
            <person name="Lechner B.E."/>
            <person name="Liimatainen K."/>
            <person name="Lipzen A."/>
            <person name="Lukacs Z."/>
            <person name="Mihaltcheva S."/>
            <person name="Morgado L.N."/>
            <person name="Niskanen T."/>
            <person name="Noordeloos M.E."/>
            <person name="Ohm R.A."/>
            <person name="Ortiz-Santana B."/>
            <person name="Ovrebo C."/>
            <person name="Racz N."/>
            <person name="Riley R."/>
            <person name="Savchenko A."/>
            <person name="Shiryaev A."/>
            <person name="Soop K."/>
            <person name="Spirin V."/>
            <person name="Szebenyi C."/>
            <person name="Tomsovsky M."/>
            <person name="Tulloss R.E."/>
            <person name="Uehling J."/>
            <person name="Grigoriev I.V."/>
            <person name="Vagvolgyi C."/>
            <person name="Papp T."/>
            <person name="Martin F.M."/>
            <person name="Miettinen O."/>
            <person name="Hibbett D.S."/>
            <person name="Nagy L.G."/>
        </authorList>
    </citation>
    <scope>NUCLEOTIDE SEQUENCE [LARGE SCALE GENOMIC DNA]</scope>
    <source>
        <strain evidence="2 3">OMC1185</strain>
    </source>
</reference>
<dbReference type="EMBL" id="ML213518">
    <property type="protein sequence ID" value="TFK48621.1"/>
    <property type="molecule type" value="Genomic_DNA"/>
</dbReference>
<dbReference type="InterPro" id="IPR036291">
    <property type="entry name" value="NAD(P)-bd_dom_sf"/>
</dbReference>